<proteinExistence type="predicted"/>
<organism evidence="1 2">
    <name type="scientific">Segatella copri</name>
    <dbReference type="NCBI Taxonomy" id="165179"/>
    <lineage>
        <taxon>Bacteria</taxon>
        <taxon>Pseudomonadati</taxon>
        <taxon>Bacteroidota</taxon>
        <taxon>Bacteroidia</taxon>
        <taxon>Bacteroidales</taxon>
        <taxon>Prevotellaceae</taxon>
        <taxon>Segatella</taxon>
    </lineage>
</organism>
<comment type="caution">
    <text evidence="1">The sequence shown here is derived from an EMBL/GenBank/DDBJ whole genome shotgun (WGS) entry which is preliminary data.</text>
</comment>
<dbReference type="EMBL" id="QRYP01000066">
    <property type="protein sequence ID" value="RGU89832.1"/>
    <property type="molecule type" value="Genomic_DNA"/>
</dbReference>
<protein>
    <submittedName>
        <fullName evidence="1">Uncharacterized protein</fullName>
    </submittedName>
</protein>
<sequence length="165" mass="18832">MGCNNSANINEEDLQTIPSSKIGLKDIGSYWHLKEKLYVVHKICIVESLPSADSAQIAEDAINRDEDATYDLFESVNTTIPYQRITTKDKNGKVLVDGFLNTISDDKKNLIYSITPFGLESIVLGMLYHERGVEGNYFYKDLTSEYQYNYPKVTSVKLYNYFESQ</sequence>
<gene>
    <name evidence="1" type="ORF">DWW35_14725</name>
</gene>
<name>A0AA92TRG9_9BACT</name>
<reference evidence="1 2" key="1">
    <citation type="submission" date="2018-08" db="EMBL/GenBank/DDBJ databases">
        <title>A genome reference for cultivated species of the human gut microbiota.</title>
        <authorList>
            <person name="Zou Y."/>
            <person name="Xue W."/>
            <person name="Luo G."/>
        </authorList>
    </citation>
    <scope>NUCLEOTIDE SEQUENCE [LARGE SCALE GENOMIC DNA]</scope>
    <source>
        <strain evidence="1 2">AF15-25</strain>
    </source>
</reference>
<evidence type="ECO:0000313" key="1">
    <source>
        <dbReference type="EMBL" id="RGU89832.1"/>
    </source>
</evidence>
<dbReference type="Proteomes" id="UP000285236">
    <property type="component" value="Unassembled WGS sequence"/>
</dbReference>
<accession>A0AA92TRG9</accession>
<evidence type="ECO:0000313" key="2">
    <source>
        <dbReference type="Proteomes" id="UP000285236"/>
    </source>
</evidence>
<dbReference type="AlphaFoldDB" id="A0AA92TRG9"/>